<evidence type="ECO:0000313" key="4">
    <source>
        <dbReference type="Proteomes" id="UP000054560"/>
    </source>
</evidence>
<feature type="domain" description="Ubiquitin-like" evidence="2">
    <location>
        <begin position="211"/>
        <end position="287"/>
    </location>
</feature>
<dbReference type="InterPro" id="IPR050158">
    <property type="entry name" value="Ubiquitin_ubiquitin-like"/>
</dbReference>
<keyword evidence="4" id="KW-1185">Reference proteome</keyword>
<dbReference type="SMART" id="SM00213">
    <property type="entry name" value="UBQ"/>
    <property type="match status" value="1"/>
</dbReference>
<evidence type="ECO:0000313" key="3">
    <source>
        <dbReference type="EMBL" id="KNC78492.1"/>
    </source>
</evidence>
<dbReference type="SUPFAM" id="SSF54236">
    <property type="entry name" value="Ubiquitin-like"/>
    <property type="match status" value="1"/>
</dbReference>
<feature type="region of interest" description="Disordered" evidence="1">
    <location>
        <begin position="105"/>
        <end position="128"/>
    </location>
</feature>
<feature type="region of interest" description="Disordered" evidence="1">
    <location>
        <begin position="429"/>
        <end position="448"/>
    </location>
</feature>
<dbReference type="InterPro" id="IPR000626">
    <property type="entry name" value="Ubiquitin-like_dom"/>
</dbReference>
<feature type="compositionally biased region" description="Low complexity" evidence="1">
    <location>
        <begin position="113"/>
        <end position="126"/>
    </location>
</feature>
<evidence type="ECO:0000256" key="1">
    <source>
        <dbReference type="SAM" id="MobiDB-lite"/>
    </source>
</evidence>
<feature type="region of interest" description="Disordered" evidence="1">
    <location>
        <begin position="1"/>
        <end position="42"/>
    </location>
</feature>
<evidence type="ECO:0000259" key="2">
    <source>
        <dbReference type="PROSITE" id="PS50053"/>
    </source>
</evidence>
<proteinExistence type="predicted"/>
<reference evidence="3 4" key="1">
    <citation type="submission" date="2011-02" db="EMBL/GenBank/DDBJ databases">
        <title>The Genome Sequence of Sphaeroforma arctica JP610.</title>
        <authorList>
            <consortium name="The Broad Institute Genome Sequencing Platform"/>
            <person name="Russ C."/>
            <person name="Cuomo C."/>
            <person name="Young S.K."/>
            <person name="Zeng Q."/>
            <person name="Gargeya S."/>
            <person name="Alvarado L."/>
            <person name="Berlin A."/>
            <person name="Chapman S.B."/>
            <person name="Chen Z."/>
            <person name="Freedman E."/>
            <person name="Gellesch M."/>
            <person name="Goldberg J."/>
            <person name="Griggs A."/>
            <person name="Gujja S."/>
            <person name="Heilman E."/>
            <person name="Heiman D."/>
            <person name="Howarth C."/>
            <person name="Mehta T."/>
            <person name="Neiman D."/>
            <person name="Pearson M."/>
            <person name="Roberts A."/>
            <person name="Saif S."/>
            <person name="Shea T."/>
            <person name="Shenoy N."/>
            <person name="Sisk P."/>
            <person name="Stolte C."/>
            <person name="Sykes S."/>
            <person name="White J."/>
            <person name="Yandava C."/>
            <person name="Burger G."/>
            <person name="Gray M.W."/>
            <person name="Holland P.W.H."/>
            <person name="King N."/>
            <person name="Lang F.B.F."/>
            <person name="Roger A.J."/>
            <person name="Ruiz-Trillo I."/>
            <person name="Haas B."/>
            <person name="Nusbaum C."/>
            <person name="Birren B."/>
        </authorList>
    </citation>
    <scope>NUCLEOTIDE SEQUENCE [LARGE SCALE GENOMIC DNA]</scope>
    <source>
        <strain evidence="3 4">JP610</strain>
    </source>
</reference>
<gene>
    <name evidence="3" type="ORF">SARC_09085</name>
</gene>
<dbReference type="PANTHER" id="PTHR10666">
    <property type="entry name" value="UBIQUITIN"/>
    <property type="match status" value="1"/>
</dbReference>
<dbReference type="EMBL" id="KQ242480">
    <property type="protein sequence ID" value="KNC78492.1"/>
    <property type="molecule type" value="Genomic_DNA"/>
</dbReference>
<dbReference type="Pfam" id="PF00240">
    <property type="entry name" value="ubiquitin"/>
    <property type="match status" value="1"/>
</dbReference>
<dbReference type="GeneID" id="25909589"/>
<feature type="compositionally biased region" description="Polar residues" evidence="1">
    <location>
        <begin position="1"/>
        <end position="10"/>
    </location>
</feature>
<feature type="region of interest" description="Disordered" evidence="1">
    <location>
        <begin position="378"/>
        <end position="418"/>
    </location>
</feature>
<dbReference type="Proteomes" id="UP000054560">
    <property type="component" value="Unassembled WGS sequence"/>
</dbReference>
<accession>A0A0L0FNW2</accession>
<dbReference type="OrthoDB" id="756206at2759"/>
<dbReference type="Gene3D" id="3.10.20.90">
    <property type="entry name" value="Phosphatidylinositol 3-kinase Catalytic Subunit, Chain A, domain 1"/>
    <property type="match status" value="1"/>
</dbReference>
<feature type="compositionally biased region" description="Polar residues" evidence="1">
    <location>
        <begin position="25"/>
        <end position="37"/>
    </location>
</feature>
<dbReference type="RefSeq" id="XP_014152394.1">
    <property type="nucleotide sequence ID" value="XM_014296919.1"/>
</dbReference>
<organism evidence="3 4">
    <name type="scientific">Sphaeroforma arctica JP610</name>
    <dbReference type="NCBI Taxonomy" id="667725"/>
    <lineage>
        <taxon>Eukaryota</taxon>
        <taxon>Ichthyosporea</taxon>
        <taxon>Ichthyophonida</taxon>
        <taxon>Sphaeroforma</taxon>
    </lineage>
</organism>
<name>A0A0L0FNW2_9EUKA</name>
<dbReference type="STRING" id="667725.A0A0L0FNW2"/>
<protein>
    <recommendedName>
        <fullName evidence="2">Ubiquitin-like domain-containing protein</fullName>
    </recommendedName>
</protein>
<dbReference type="AlphaFoldDB" id="A0A0L0FNW2"/>
<feature type="compositionally biased region" description="Basic and acidic residues" evidence="1">
    <location>
        <begin position="399"/>
        <end position="418"/>
    </location>
</feature>
<dbReference type="InterPro" id="IPR029071">
    <property type="entry name" value="Ubiquitin-like_domsf"/>
</dbReference>
<sequence>MCYNQANTEGPAQANHETTIDKVTRSPNPIESDSSPTDLDLLGSVCSRVDSKLGLDASRPTTPVDGDSNSPIELRQEWEAVSIEDDDLHLHRSTQMLAYIDHSRETNSTVAGSPSSARSLAESSDSTELKAPIKNQELCTNLVYVDASLSKAEKVTEDGVANTSVKEPILIKRMPCSRGVTQDIASFSEAQAKLASQFDDRRRRTRQKRYMYVSLRTQLGHSYRLRVREADTVERIKYKVYSNTGIPIEQQHLVMNGSELKNDSRTALQHGIRKGCSITLVVKVHSGNIRMEYVRPECSSPEHFDTPVVTQLRMADGRVEIIPPETNAVDLQNYVRKLVNDGQQVSTHIQVGGKSILVCLRPPSTEVEESMLGVIQPATSAQDKSKSVNGELETVASKFKQEGRNKRKEDGATKSKMDEIRAKLAARKQVMNKNKIKPVGGVHKSTRK</sequence>
<dbReference type="PROSITE" id="PS50053">
    <property type="entry name" value="UBIQUITIN_2"/>
    <property type="match status" value="1"/>
</dbReference>